<reference evidence="6 7" key="1">
    <citation type="submission" date="2020-08" db="EMBL/GenBank/DDBJ databases">
        <title>Genomic Encyclopedia of Type Strains, Phase IV (KMG-IV): sequencing the most valuable type-strain genomes for metagenomic binning, comparative biology and taxonomic classification.</title>
        <authorList>
            <person name="Goeker M."/>
        </authorList>
    </citation>
    <scope>NUCLEOTIDE SEQUENCE [LARGE SCALE GENOMIC DNA]</scope>
    <source>
        <strain evidence="6 7">YC6886</strain>
    </source>
</reference>
<evidence type="ECO:0000313" key="7">
    <source>
        <dbReference type="Proteomes" id="UP000557717"/>
    </source>
</evidence>
<dbReference type="Proteomes" id="UP000557717">
    <property type="component" value="Unassembled WGS sequence"/>
</dbReference>
<keyword evidence="3" id="KW-0813">Transport</keyword>
<sequence length="532" mass="60420">MPRRFLFLAAAALALVSCSRETQVERANREGILILGNSGEPKSLDPQLVTGVIESKIINSLMEGLVADDPENDDGLPPGAAASWEHNDDLTEWTFHLRPEGRWSDGVPLTASDYVFSFHRMLHPDLIAPYVEMLYFIENAEAFNKGEISDFSKVGVWADDDLTLRFKLREPVPFLPSLTRHYTWFAVPRHVILQHGKMTDRFTDWSEPPNMVGNGPFRLKSWKFHDSIEVEKNPHYWGADQVALNGIRFLPIENPYTEARAFFSGQLHSSYTLPPDLIDSVRKKSPKYLRQEPYVGTVFVRLNTTRKGLDDPRVRRALGLAIDRAALTEYVLEGYFPATSLTPKMGQYEPDPVLRFDPEEARRLLAEAGYPDGKGFPRFSVLISRPAARASTEALQAMWREHLNIIVDIQNKDWGSYISAQQSLDFDIASAGWIGDYLDPTTFLNLWTQGNGNNNTGWSNPEFENLLDQAAHESDAAQRLEILRKAESVVMAEQPILPVAYYSRNYLLRPEVKGWHPLLLDNHPFKTLRLDP</sequence>
<dbReference type="PROSITE" id="PS51257">
    <property type="entry name" value="PROKAR_LIPOPROTEIN"/>
    <property type="match status" value="1"/>
</dbReference>
<comment type="caution">
    <text evidence="6">The sequence shown here is derived from an EMBL/GenBank/DDBJ whole genome shotgun (WGS) entry which is preliminary data.</text>
</comment>
<keyword evidence="7" id="KW-1185">Reference proteome</keyword>
<protein>
    <submittedName>
        <fullName evidence="6">Oligopeptide transport system substrate-binding protein</fullName>
    </submittedName>
</protein>
<dbReference type="CDD" id="cd08504">
    <property type="entry name" value="PBP2_OppA"/>
    <property type="match status" value="1"/>
</dbReference>
<comment type="similarity">
    <text evidence="2">Belongs to the bacterial solute-binding protein 5 family.</text>
</comment>
<evidence type="ECO:0000256" key="1">
    <source>
        <dbReference type="ARBA" id="ARBA00004196"/>
    </source>
</evidence>
<dbReference type="AlphaFoldDB" id="A0A840V5Y4"/>
<dbReference type="SUPFAM" id="SSF53850">
    <property type="entry name" value="Periplasmic binding protein-like II"/>
    <property type="match status" value="1"/>
</dbReference>
<dbReference type="GO" id="GO:0043190">
    <property type="term" value="C:ATP-binding cassette (ABC) transporter complex"/>
    <property type="evidence" value="ECO:0007669"/>
    <property type="project" value="InterPro"/>
</dbReference>
<evidence type="ECO:0000259" key="5">
    <source>
        <dbReference type="Pfam" id="PF00496"/>
    </source>
</evidence>
<gene>
    <name evidence="6" type="ORF">HNR46_000422</name>
</gene>
<dbReference type="Gene3D" id="3.40.190.10">
    <property type="entry name" value="Periplasmic binding protein-like II"/>
    <property type="match status" value="1"/>
</dbReference>
<evidence type="ECO:0000313" key="6">
    <source>
        <dbReference type="EMBL" id="MBB5350198.1"/>
    </source>
</evidence>
<dbReference type="RefSeq" id="WP_184015334.1">
    <property type="nucleotide sequence ID" value="NZ_JACHFD010000002.1"/>
</dbReference>
<dbReference type="PIRSF" id="PIRSF002741">
    <property type="entry name" value="MppA"/>
    <property type="match status" value="1"/>
</dbReference>
<dbReference type="FunFam" id="3.90.76.10:FF:000001">
    <property type="entry name" value="Oligopeptide ABC transporter substrate-binding protein"/>
    <property type="match status" value="1"/>
</dbReference>
<evidence type="ECO:0000256" key="3">
    <source>
        <dbReference type="ARBA" id="ARBA00022448"/>
    </source>
</evidence>
<dbReference type="InterPro" id="IPR000914">
    <property type="entry name" value="SBP_5_dom"/>
</dbReference>
<dbReference type="Gene3D" id="3.90.76.10">
    <property type="entry name" value="Dipeptide-binding Protein, Domain 1"/>
    <property type="match status" value="1"/>
</dbReference>
<dbReference type="InterPro" id="IPR039424">
    <property type="entry name" value="SBP_5"/>
</dbReference>
<dbReference type="PANTHER" id="PTHR30290">
    <property type="entry name" value="PERIPLASMIC BINDING COMPONENT OF ABC TRANSPORTER"/>
    <property type="match status" value="1"/>
</dbReference>
<evidence type="ECO:0000256" key="4">
    <source>
        <dbReference type="ARBA" id="ARBA00022729"/>
    </source>
</evidence>
<dbReference type="EMBL" id="JACHFD010000002">
    <property type="protein sequence ID" value="MBB5350198.1"/>
    <property type="molecule type" value="Genomic_DNA"/>
</dbReference>
<feature type="domain" description="Solute-binding protein family 5" evidence="5">
    <location>
        <begin position="78"/>
        <end position="454"/>
    </location>
</feature>
<organism evidence="6 7">
    <name type="scientific">Haloferula luteola</name>
    <dbReference type="NCBI Taxonomy" id="595692"/>
    <lineage>
        <taxon>Bacteria</taxon>
        <taxon>Pseudomonadati</taxon>
        <taxon>Verrucomicrobiota</taxon>
        <taxon>Verrucomicrobiia</taxon>
        <taxon>Verrucomicrobiales</taxon>
        <taxon>Verrucomicrobiaceae</taxon>
        <taxon>Haloferula</taxon>
    </lineage>
</organism>
<keyword evidence="4" id="KW-0732">Signal</keyword>
<dbReference type="Pfam" id="PF00496">
    <property type="entry name" value="SBP_bac_5"/>
    <property type="match status" value="1"/>
</dbReference>
<proteinExistence type="inferred from homology"/>
<name>A0A840V5Y4_9BACT</name>
<evidence type="ECO:0000256" key="2">
    <source>
        <dbReference type="ARBA" id="ARBA00005695"/>
    </source>
</evidence>
<dbReference type="GO" id="GO:0030288">
    <property type="term" value="C:outer membrane-bounded periplasmic space"/>
    <property type="evidence" value="ECO:0007669"/>
    <property type="project" value="UniProtKB-ARBA"/>
</dbReference>
<dbReference type="PANTHER" id="PTHR30290:SF10">
    <property type="entry name" value="PERIPLASMIC OLIGOPEPTIDE-BINDING PROTEIN-RELATED"/>
    <property type="match status" value="1"/>
</dbReference>
<accession>A0A840V5Y4</accession>
<dbReference type="InterPro" id="IPR030678">
    <property type="entry name" value="Peptide/Ni-bd"/>
</dbReference>
<dbReference type="Gene3D" id="3.10.105.10">
    <property type="entry name" value="Dipeptide-binding Protein, Domain 3"/>
    <property type="match status" value="1"/>
</dbReference>
<comment type="subcellular location">
    <subcellularLocation>
        <location evidence="1">Cell envelope</location>
    </subcellularLocation>
</comment>
<dbReference type="GO" id="GO:0015833">
    <property type="term" value="P:peptide transport"/>
    <property type="evidence" value="ECO:0007669"/>
    <property type="project" value="TreeGrafter"/>
</dbReference>
<dbReference type="GO" id="GO:1904680">
    <property type="term" value="F:peptide transmembrane transporter activity"/>
    <property type="evidence" value="ECO:0007669"/>
    <property type="project" value="TreeGrafter"/>
</dbReference>